<dbReference type="SUPFAM" id="SSF55608">
    <property type="entry name" value="Homing endonucleases"/>
    <property type="match status" value="1"/>
</dbReference>
<dbReference type="EMBL" id="MH794152">
    <property type="protein sequence ID" value="QDA23193.1"/>
    <property type="molecule type" value="Genomic_DNA"/>
</dbReference>
<dbReference type="RefSeq" id="YP_009649279.1">
    <property type="nucleotide sequence ID" value="NC_042698.1"/>
</dbReference>
<evidence type="ECO:0000259" key="3">
    <source>
        <dbReference type="Pfam" id="PF03161"/>
    </source>
</evidence>
<keyword evidence="2" id="KW-0472">Membrane</keyword>
<keyword evidence="4" id="KW-0378">Hydrolase</keyword>
<dbReference type="GO" id="GO:0004519">
    <property type="term" value="F:endonuclease activity"/>
    <property type="evidence" value="ECO:0007669"/>
    <property type="project" value="UniProtKB-KW"/>
</dbReference>
<feature type="transmembrane region" description="Helical" evidence="2">
    <location>
        <begin position="6"/>
        <end position="24"/>
    </location>
</feature>
<dbReference type="InterPro" id="IPR004860">
    <property type="entry name" value="LAGLIDADG_dom"/>
</dbReference>
<keyword evidence="4" id="KW-0540">Nuclease</keyword>
<keyword evidence="2" id="KW-1133">Transmembrane helix</keyword>
<evidence type="ECO:0000256" key="2">
    <source>
        <dbReference type="SAM" id="Phobius"/>
    </source>
</evidence>
<protein>
    <submittedName>
        <fullName evidence="4">LAGLIDADG type 2 homing endonuclease</fullName>
    </submittedName>
</protein>
<organism evidence="4">
    <name type="scientific">Rhizopogon salebrosus</name>
    <dbReference type="NCBI Taxonomy" id="176626"/>
    <lineage>
        <taxon>Eukaryota</taxon>
        <taxon>Fungi</taxon>
        <taxon>Dikarya</taxon>
        <taxon>Basidiomycota</taxon>
        <taxon>Agaricomycotina</taxon>
        <taxon>Agaricomycetes</taxon>
        <taxon>Agaricomycetidae</taxon>
        <taxon>Boletales</taxon>
        <taxon>Suillineae</taxon>
        <taxon>Rhizopogonaceae</taxon>
        <taxon>Rhizopogon</taxon>
    </lineage>
</organism>
<comment type="function">
    <text evidence="1">Mitochondrial DNA endonuclease involved in intron homing.</text>
</comment>
<dbReference type="AlphaFoldDB" id="A0A4Y5SHN7"/>
<sequence length="163" mass="19058">MSHFSVFWSIFMILSPYCSVLPYTDNATIKIKKYFGIRFDTRTCLCFTMLYDIFYIKNKKVVPQDIFNLLSPIALAYWIMGDGTGNAWRGLYLCTDSFSNYDVIRLMNVMLIRYGIESNFVFVSGKPRIYIPSTQNKKVYKLVINYIHPSMLYKIIGQKAKNN</sequence>
<dbReference type="Pfam" id="PF03161">
    <property type="entry name" value="LAGLIDADG_2"/>
    <property type="match status" value="1"/>
</dbReference>
<keyword evidence="4" id="KW-0496">Mitochondrion</keyword>
<geneLocation type="mitochondrion" evidence="4"/>
<dbReference type="GeneID" id="40493968"/>
<reference evidence="4" key="1">
    <citation type="journal article" name="Int. J. Mol. Sci.">
        <title>Comparative Mitochondrial Genome Analysis of Two Ectomycorrhizal Fungi (Rhizopogon) Reveals Dynamic Changes of Intron and Phylogenetic Relationships of the Subphylum Agaricomycotina.</title>
        <authorList>
            <person name="Li Q."/>
            <person name="Ren Y."/>
            <person name="Shi X."/>
            <person name="Peng L."/>
            <person name="Zhao J."/>
            <person name="Song Y."/>
            <person name="Zhao G."/>
        </authorList>
    </citation>
    <scope>NUCLEOTIDE SEQUENCE</scope>
</reference>
<accession>A0A4Y5SHN7</accession>
<keyword evidence="4" id="KW-0255">Endonuclease</keyword>
<dbReference type="Gene3D" id="3.10.28.10">
    <property type="entry name" value="Homing endonucleases"/>
    <property type="match status" value="2"/>
</dbReference>
<dbReference type="InterPro" id="IPR027434">
    <property type="entry name" value="Homing_endonucl"/>
</dbReference>
<name>A0A4Y5SHN7_9AGAM</name>
<proteinExistence type="predicted"/>
<keyword evidence="2" id="KW-0812">Transmembrane</keyword>
<evidence type="ECO:0000313" key="4">
    <source>
        <dbReference type="EMBL" id="QDA23193.1"/>
    </source>
</evidence>
<gene>
    <name evidence="4" type="primary">orf163</name>
</gene>
<feature type="domain" description="Homing endonuclease LAGLIDADG" evidence="3">
    <location>
        <begin position="3"/>
        <end position="137"/>
    </location>
</feature>
<evidence type="ECO:0000256" key="1">
    <source>
        <dbReference type="ARBA" id="ARBA00002670"/>
    </source>
</evidence>